<dbReference type="InterPro" id="IPR036291">
    <property type="entry name" value="NAD(P)-bd_dom_sf"/>
</dbReference>
<feature type="transmembrane region" description="Helical" evidence="7">
    <location>
        <begin position="6"/>
        <end position="22"/>
    </location>
</feature>
<evidence type="ECO:0000313" key="10">
    <source>
        <dbReference type="Proteomes" id="UP000177821"/>
    </source>
</evidence>
<dbReference type="Gene3D" id="3.40.50.720">
    <property type="entry name" value="NAD(P)-binding Rossmann-like Domain"/>
    <property type="match status" value="1"/>
</dbReference>
<dbReference type="Pfam" id="PF00999">
    <property type="entry name" value="Na_H_Exchanger"/>
    <property type="match status" value="1"/>
</dbReference>
<dbReference type="InterPro" id="IPR038770">
    <property type="entry name" value="Na+/solute_symporter_sf"/>
</dbReference>
<comment type="subcellular location">
    <subcellularLocation>
        <location evidence="1">Membrane</location>
        <topology evidence="1">Multi-pass membrane protein</topology>
    </subcellularLocation>
</comment>
<evidence type="ECO:0000256" key="4">
    <source>
        <dbReference type="ARBA" id="ARBA00022692"/>
    </source>
</evidence>
<keyword evidence="6 7" id="KW-0472">Membrane</keyword>
<dbReference type="SUPFAM" id="SSF51735">
    <property type="entry name" value="NAD(P)-binding Rossmann-fold domains"/>
    <property type="match status" value="1"/>
</dbReference>
<sequence>MDTLFLEIGLVLLSATALGVLARILKQPLVIAYIFAGLLLALIGVIRPEHKDFFALLGEIGVTFLLFLVGIELSVRQLKSVGKVSLYTGLGQMAFSTLTGLLIALVLGFNLVVSIYLALALAFSSTIIVVKLLSEKNETNSLHGRVAIGFLLVQDFVALLILIFLSGFESGQSVNIFTFPWILVKGVFLLYLTLLFSKRLIPPIFTRFAHNNELLFLGALTWCFMWASLARYLGFSVEIGSFLAGLALATSAHNWQISAKIRPLRDLFIVIFFVVLGLSINLGEIANYVVPVILFSVLVLVGKSLIVMFIMRNMDFRNRTSFLTSITVGQVSEFSLIIVALGVKLGHLGTDIVALVTLVGLITISVSSYAISNARRLYYRLSPLLKNFEKVGAHGLTPIGNEVLKDHIVLVGCRRMGNSLLKAFSTAELNFVVLDFDPEIVKRLEERGLKAFFGDASDPEVLEHLSLEHAKMVVSTIEKLEENLALLKDSKILNPKIMVILTAQEEKDALALYAQGADYVVIPHISGGEHLANIILGKVEDKKDLRKVRQREIEHLQERVLDHYL</sequence>
<keyword evidence="4 7" id="KW-0812">Transmembrane</keyword>
<comment type="caution">
    <text evidence="9">The sequence shown here is derived from an EMBL/GenBank/DDBJ whole genome shotgun (WGS) entry which is preliminary data.</text>
</comment>
<dbReference type="EMBL" id="MHCX01000010">
    <property type="protein sequence ID" value="OGY30005.1"/>
    <property type="molecule type" value="Genomic_DNA"/>
</dbReference>
<dbReference type="AlphaFoldDB" id="A0A1G1WQH6"/>
<feature type="transmembrane region" description="Helical" evidence="7">
    <location>
        <begin position="87"/>
        <end position="109"/>
    </location>
</feature>
<feature type="transmembrane region" description="Helical" evidence="7">
    <location>
        <begin position="115"/>
        <end position="134"/>
    </location>
</feature>
<keyword evidence="5 7" id="KW-1133">Transmembrane helix</keyword>
<dbReference type="GO" id="GO:0006813">
    <property type="term" value="P:potassium ion transport"/>
    <property type="evidence" value="ECO:0007669"/>
    <property type="project" value="InterPro"/>
</dbReference>
<feature type="transmembrane region" description="Helical" evidence="7">
    <location>
        <begin position="322"/>
        <end position="346"/>
    </location>
</feature>
<evidence type="ECO:0000256" key="7">
    <source>
        <dbReference type="SAM" id="Phobius"/>
    </source>
</evidence>
<feature type="transmembrane region" description="Helical" evidence="7">
    <location>
        <begin position="174"/>
        <end position="194"/>
    </location>
</feature>
<dbReference type="Pfam" id="PF02254">
    <property type="entry name" value="TrkA_N"/>
    <property type="match status" value="1"/>
</dbReference>
<dbReference type="GO" id="GO:0016020">
    <property type="term" value="C:membrane"/>
    <property type="evidence" value="ECO:0007669"/>
    <property type="project" value="UniProtKB-SubCell"/>
</dbReference>
<gene>
    <name evidence="9" type="ORF">A3J50_02895</name>
</gene>
<feature type="domain" description="RCK N-terminal" evidence="8">
    <location>
        <begin position="405"/>
        <end position="522"/>
    </location>
</feature>
<dbReference type="Proteomes" id="UP000177821">
    <property type="component" value="Unassembled WGS sequence"/>
</dbReference>
<keyword evidence="3" id="KW-0813">Transport</keyword>
<dbReference type="PANTHER" id="PTHR42751:SF3">
    <property type="entry name" value="SODIUM_GLUTAMATE SYMPORTER"/>
    <property type="match status" value="1"/>
</dbReference>
<evidence type="ECO:0000256" key="1">
    <source>
        <dbReference type="ARBA" id="ARBA00004141"/>
    </source>
</evidence>
<evidence type="ECO:0000256" key="6">
    <source>
        <dbReference type="ARBA" id="ARBA00023136"/>
    </source>
</evidence>
<evidence type="ECO:0000256" key="3">
    <source>
        <dbReference type="ARBA" id="ARBA00022448"/>
    </source>
</evidence>
<feature type="transmembrane region" description="Helical" evidence="7">
    <location>
        <begin position="352"/>
        <end position="371"/>
    </location>
</feature>
<feature type="transmembrane region" description="Helical" evidence="7">
    <location>
        <begin position="29"/>
        <end position="47"/>
    </location>
</feature>
<evidence type="ECO:0000313" key="9">
    <source>
        <dbReference type="EMBL" id="OGY30005.1"/>
    </source>
</evidence>
<accession>A0A1G1WQH6</accession>
<proteinExistence type="inferred from homology"/>
<organism evidence="9 10">
    <name type="scientific">Candidatus Woykebacteria bacterium RIFCSPHIGHO2_02_FULL_43_16b</name>
    <dbReference type="NCBI Taxonomy" id="1802601"/>
    <lineage>
        <taxon>Bacteria</taxon>
        <taxon>Candidatus Woykeibacteriota</taxon>
    </lineage>
</organism>
<reference evidence="9 10" key="1">
    <citation type="journal article" date="2016" name="Nat. Commun.">
        <title>Thousands of microbial genomes shed light on interconnected biogeochemical processes in an aquifer system.</title>
        <authorList>
            <person name="Anantharaman K."/>
            <person name="Brown C.T."/>
            <person name="Hug L.A."/>
            <person name="Sharon I."/>
            <person name="Castelle C.J."/>
            <person name="Probst A.J."/>
            <person name="Thomas B.C."/>
            <person name="Singh A."/>
            <person name="Wilkins M.J."/>
            <person name="Karaoz U."/>
            <person name="Brodie E.L."/>
            <person name="Williams K.H."/>
            <person name="Hubbard S.S."/>
            <person name="Banfield J.F."/>
        </authorList>
    </citation>
    <scope>NUCLEOTIDE SEQUENCE [LARGE SCALE GENOMIC DNA]</scope>
</reference>
<protein>
    <recommendedName>
        <fullName evidence="8">RCK N-terminal domain-containing protein</fullName>
    </recommendedName>
</protein>
<evidence type="ECO:0000256" key="2">
    <source>
        <dbReference type="ARBA" id="ARBA00005551"/>
    </source>
</evidence>
<feature type="transmembrane region" description="Helical" evidence="7">
    <location>
        <begin position="239"/>
        <end position="257"/>
    </location>
</feature>
<feature type="transmembrane region" description="Helical" evidence="7">
    <location>
        <begin position="146"/>
        <end position="168"/>
    </location>
</feature>
<evidence type="ECO:0000259" key="8">
    <source>
        <dbReference type="PROSITE" id="PS51201"/>
    </source>
</evidence>
<name>A0A1G1WQH6_9BACT</name>
<dbReference type="InterPro" id="IPR003148">
    <property type="entry name" value="RCK_N"/>
</dbReference>
<dbReference type="GO" id="GO:1902600">
    <property type="term" value="P:proton transmembrane transport"/>
    <property type="evidence" value="ECO:0007669"/>
    <property type="project" value="InterPro"/>
</dbReference>
<dbReference type="PROSITE" id="PS51201">
    <property type="entry name" value="RCK_N"/>
    <property type="match status" value="1"/>
</dbReference>
<dbReference type="Gene3D" id="1.20.1530.20">
    <property type="match status" value="1"/>
</dbReference>
<evidence type="ECO:0000256" key="5">
    <source>
        <dbReference type="ARBA" id="ARBA00022989"/>
    </source>
</evidence>
<dbReference type="GO" id="GO:0015297">
    <property type="term" value="F:antiporter activity"/>
    <property type="evidence" value="ECO:0007669"/>
    <property type="project" value="InterPro"/>
</dbReference>
<dbReference type="InterPro" id="IPR006153">
    <property type="entry name" value="Cation/H_exchanger_TM"/>
</dbReference>
<feature type="transmembrane region" description="Helical" evidence="7">
    <location>
        <begin position="264"/>
        <end position="282"/>
    </location>
</feature>
<feature type="transmembrane region" description="Helical" evidence="7">
    <location>
        <begin position="288"/>
        <end position="310"/>
    </location>
</feature>
<feature type="transmembrane region" description="Helical" evidence="7">
    <location>
        <begin position="53"/>
        <end position="75"/>
    </location>
</feature>
<comment type="similarity">
    <text evidence="2">Belongs to the monovalent cation:proton antiporter 2 (CPA2) transporter (TC 2.A.37) family.</text>
</comment>
<dbReference type="PANTHER" id="PTHR42751">
    <property type="entry name" value="SODIUM/HYDROGEN EXCHANGER FAMILY/TRKA DOMAIN PROTEIN"/>
    <property type="match status" value="1"/>
</dbReference>
<feature type="transmembrane region" description="Helical" evidence="7">
    <location>
        <begin position="214"/>
        <end position="233"/>
    </location>
</feature>